<proteinExistence type="predicted"/>
<sequence>MKSSNAGERLREICASQWGLVTTAQAGDAGVPRIALTRLAQSGKYERLAQGVYRDTAVPSSQYDYLRGAWLSLNPSQSSEERVFSPTPDAVVCRETAAWLLGYGTFVPEPYRFATPARRQTQRPELRLYRKQYPKESLEICQGLPVTSFEQTVADLVEAEADLSLVSDMFSELPLEAPYNQEKLIALLSPFAEHNGFTPGDGESFYKQLAAPRLQQIKQLIKKLKRSEGTSLASLLQEYDRYLASAESSEADVRLHTQQEARTYFKRLIDDESAHA</sequence>
<reference evidence="2 3" key="1">
    <citation type="journal article" date="2023" name="Microbiol. Spectr.">
        <title>Symbiosis of Carpenter Bees with Uncharacterized Lactic Acid Bacteria Showing NAD Auxotrophy.</title>
        <authorList>
            <person name="Kawasaki S."/>
            <person name="Ozawa K."/>
            <person name="Mori T."/>
            <person name="Yamamoto A."/>
            <person name="Ito M."/>
            <person name="Ohkuma M."/>
            <person name="Sakamoto M."/>
            <person name="Matsutani M."/>
        </authorList>
    </citation>
    <scope>NUCLEOTIDE SEQUENCE [LARGE SCALE GENOMIC DNA]</scope>
    <source>
        <strain evidence="2 3">Kim37-2</strain>
    </source>
</reference>
<evidence type="ECO:0000313" key="2">
    <source>
        <dbReference type="EMBL" id="BDR53454.1"/>
    </source>
</evidence>
<dbReference type="Proteomes" id="UP001321766">
    <property type="component" value="Chromosome"/>
</dbReference>
<keyword evidence="3" id="KW-1185">Reference proteome</keyword>
<dbReference type="InterPro" id="IPR025159">
    <property type="entry name" value="AbiEi_N"/>
</dbReference>
<accession>A0ABM8B9G2</accession>
<protein>
    <recommendedName>
        <fullName evidence="1">AbiEi antitoxin N-terminal domain-containing protein</fullName>
    </recommendedName>
</protein>
<evidence type="ECO:0000313" key="3">
    <source>
        <dbReference type="Proteomes" id="UP001321766"/>
    </source>
</evidence>
<organism evidence="2 3">
    <name type="scientific">Bombiscardovia nodaiensis</name>
    <dbReference type="NCBI Taxonomy" id="2932181"/>
    <lineage>
        <taxon>Bacteria</taxon>
        <taxon>Bacillati</taxon>
        <taxon>Actinomycetota</taxon>
        <taxon>Actinomycetes</taxon>
        <taxon>Bifidobacteriales</taxon>
        <taxon>Bifidobacteriaceae</taxon>
        <taxon>Bombiscardovia</taxon>
    </lineage>
</organism>
<name>A0ABM8B9G2_9BIFI</name>
<dbReference type="EMBL" id="AP026798">
    <property type="protein sequence ID" value="BDR53454.1"/>
    <property type="molecule type" value="Genomic_DNA"/>
</dbReference>
<gene>
    <name evidence="2" type="ORF">KIM372_13610</name>
</gene>
<dbReference type="Pfam" id="PF13338">
    <property type="entry name" value="AbiEi_4"/>
    <property type="match status" value="1"/>
</dbReference>
<evidence type="ECO:0000259" key="1">
    <source>
        <dbReference type="Pfam" id="PF13338"/>
    </source>
</evidence>
<feature type="domain" description="AbiEi antitoxin N-terminal" evidence="1">
    <location>
        <begin position="8"/>
        <end position="54"/>
    </location>
</feature>